<feature type="domain" description="HTH luxR-type" evidence="3">
    <location>
        <begin position="812"/>
        <end position="877"/>
    </location>
</feature>
<evidence type="ECO:0000256" key="2">
    <source>
        <dbReference type="ARBA" id="ARBA00022840"/>
    </source>
</evidence>
<accession>A0ABP6Q718</accession>
<dbReference type="Pfam" id="PF13191">
    <property type="entry name" value="AAA_16"/>
    <property type="match status" value="1"/>
</dbReference>
<dbReference type="CDD" id="cd06170">
    <property type="entry name" value="LuxR_C_like"/>
    <property type="match status" value="1"/>
</dbReference>
<evidence type="ECO:0000259" key="3">
    <source>
        <dbReference type="PROSITE" id="PS50043"/>
    </source>
</evidence>
<dbReference type="InterPro" id="IPR036388">
    <property type="entry name" value="WH-like_DNA-bd_sf"/>
</dbReference>
<evidence type="ECO:0000313" key="5">
    <source>
        <dbReference type="Proteomes" id="UP001501237"/>
    </source>
</evidence>
<dbReference type="SMART" id="SM00421">
    <property type="entry name" value="HTH_LUXR"/>
    <property type="match status" value="1"/>
</dbReference>
<keyword evidence="5" id="KW-1185">Reference proteome</keyword>
<name>A0ABP6Q718_9ACTN</name>
<dbReference type="PANTHER" id="PTHR16305">
    <property type="entry name" value="TESTICULAR SOLUBLE ADENYLYL CYCLASE"/>
    <property type="match status" value="1"/>
</dbReference>
<organism evidence="4 5">
    <name type="scientific">Actinocorallia longicatena</name>
    <dbReference type="NCBI Taxonomy" id="111803"/>
    <lineage>
        <taxon>Bacteria</taxon>
        <taxon>Bacillati</taxon>
        <taxon>Actinomycetota</taxon>
        <taxon>Actinomycetes</taxon>
        <taxon>Streptosporangiales</taxon>
        <taxon>Thermomonosporaceae</taxon>
        <taxon>Actinocorallia</taxon>
    </lineage>
</organism>
<dbReference type="InterPro" id="IPR016032">
    <property type="entry name" value="Sig_transdc_resp-reg_C-effctor"/>
</dbReference>
<evidence type="ECO:0000256" key="1">
    <source>
        <dbReference type="ARBA" id="ARBA00022741"/>
    </source>
</evidence>
<dbReference type="PANTHER" id="PTHR16305:SF35">
    <property type="entry name" value="TRANSCRIPTIONAL ACTIVATOR DOMAIN"/>
    <property type="match status" value="1"/>
</dbReference>
<keyword evidence="2" id="KW-0067">ATP-binding</keyword>
<dbReference type="Pfam" id="PF00196">
    <property type="entry name" value="GerE"/>
    <property type="match status" value="1"/>
</dbReference>
<dbReference type="InterPro" id="IPR000792">
    <property type="entry name" value="Tscrpt_reg_LuxR_C"/>
</dbReference>
<gene>
    <name evidence="4" type="ORF">GCM10010468_22850</name>
</gene>
<dbReference type="EMBL" id="BAAAUV010000005">
    <property type="protein sequence ID" value="GAA3207010.1"/>
    <property type="molecule type" value="Genomic_DNA"/>
</dbReference>
<comment type="caution">
    <text evidence="4">The sequence shown here is derived from an EMBL/GenBank/DDBJ whole genome shotgun (WGS) entry which is preliminary data.</text>
</comment>
<dbReference type="PROSITE" id="PS50043">
    <property type="entry name" value="HTH_LUXR_2"/>
    <property type="match status" value="1"/>
</dbReference>
<proteinExistence type="predicted"/>
<dbReference type="Proteomes" id="UP001501237">
    <property type="component" value="Unassembled WGS sequence"/>
</dbReference>
<dbReference type="Gene3D" id="1.10.10.10">
    <property type="entry name" value="Winged helix-like DNA-binding domain superfamily/Winged helix DNA-binding domain"/>
    <property type="match status" value="1"/>
</dbReference>
<protein>
    <submittedName>
        <fullName evidence="4">LuxR family transcriptional regulator</fullName>
    </submittedName>
</protein>
<evidence type="ECO:0000313" key="4">
    <source>
        <dbReference type="EMBL" id="GAA3207010.1"/>
    </source>
</evidence>
<dbReference type="PRINTS" id="PR00038">
    <property type="entry name" value="HTHLUXR"/>
</dbReference>
<reference evidence="5" key="1">
    <citation type="journal article" date="2019" name="Int. J. Syst. Evol. Microbiol.">
        <title>The Global Catalogue of Microorganisms (GCM) 10K type strain sequencing project: providing services to taxonomists for standard genome sequencing and annotation.</title>
        <authorList>
            <consortium name="The Broad Institute Genomics Platform"/>
            <consortium name="The Broad Institute Genome Sequencing Center for Infectious Disease"/>
            <person name="Wu L."/>
            <person name="Ma J."/>
        </authorList>
    </citation>
    <scope>NUCLEOTIDE SEQUENCE [LARGE SCALE GENOMIC DNA]</scope>
    <source>
        <strain evidence="5">JCM 9377</strain>
    </source>
</reference>
<sequence length="882" mass="95471">MRGAPGIGKSALLEYAERTATGLRVLRASGVESEMALPYAALHQLCMPLLERRRNLPDLQCEALETVFGLRSGPAPERFLVGLSVLSLLSDASEDGPQLCVVDDAHWLDRESAQILGIVARRLLAESVALFFGSRERPADLIGLPELEITGLRDADAATLLDSVTSVRLDPRVRERFVAEARGNPLALLELPRVLTVTQMAGEFGLPHADGLPDRIEQGFQARIDGLPEQARLLLLVAAAEPTGDPMLVRRCAERLGIASPSDLAGEMDGLLTFGVRVVFRHPLVRSAVYGSANRRDLRTVHLALAEAVDGVADPDRRAWHLAAAAFAPDESVAAELERSAGRVRARGGPAAAAAFLQRSVALTSDGSLRAERALLAADATFLAGGLEVARDLIDVAERHAREEFQRVRAHLLRSHIVFASGLDDKGPLMLLSAARRLEPFDRDLARRTYLLAWGSAAYGATNRDSMLRISRAMRELPLPENAPSALDLIVRAFALLITDDRAAALPYLRRALAALPAHPPEDLMKWGWAAFGLTAFLWEDAIMTETPARMIEIVRAAGVMSDLPIYLHALGVPVTMTGDFAAAASIAVQADSATAVTGMPIAQHTRLLLAGMRGREEEAVPLITTTIEESVASGQLNGVSSAQWAASILYNGLARYEPALSAARATLQSANALTSQWALPELIEAAARTGDHASAHGALSDLAEAAEPCDTDWAQGILTRCQALTSDGGDADGLYRQAIDRLGRTTLRPELARAHLLYGEWLRRDRQRTEARTHLRTAHEMFSSIGMEAFAERARRELLATGETVRKRKGPVPAAAELTAQELQIALLARDGLSNPEVGSRLFLSPRTVEWHLRKIFTKLEISSRRQLSQVLPRDEDGTSG</sequence>
<dbReference type="SUPFAM" id="SSF48452">
    <property type="entry name" value="TPR-like"/>
    <property type="match status" value="1"/>
</dbReference>
<keyword evidence="1" id="KW-0547">Nucleotide-binding</keyword>
<dbReference type="InterPro" id="IPR041664">
    <property type="entry name" value="AAA_16"/>
</dbReference>
<dbReference type="SUPFAM" id="SSF46894">
    <property type="entry name" value="C-terminal effector domain of the bipartite response regulators"/>
    <property type="match status" value="1"/>
</dbReference>
<dbReference type="InterPro" id="IPR011990">
    <property type="entry name" value="TPR-like_helical_dom_sf"/>
</dbReference>